<keyword evidence="5" id="KW-1185">Reference proteome</keyword>
<dbReference type="InterPro" id="IPR050384">
    <property type="entry name" value="Endophilin_SH3RF"/>
</dbReference>
<feature type="domain" description="SH3" evidence="3">
    <location>
        <begin position="204"/>
        <end position="261"/>
    </location>
</feature>
<evidence type="ECO:0000313" key="5">
    <source>
        <dbReference type="Proteomes" id="UP000726737"/>
    </source>
</evidence>
<dbReference type="GO" id="GO:0005737">
    <property type="term" value="C:cytoplasm"/>
    <property type="evidence" value="ECO:0007669"/>
    <property type="project" value="TreeGrafter"/>
</dbReference>
<dbReference type="PANTHER" id="PTHR14167">
    <property type="entry name" value="SH3 DOMAIN-CONTAINING"/>
    <property type="match status" value="1"/>
</dbReference>
<name>A0A9P6QCE7_9FUNG</name>
<accession>A0A9P6QCE7</accession>
<dbReference type="Proteomes" id="UP000726737">
    <property type="component" value="Unassembled WGS sequence"/>
</dbReference>
<dbReference type="AlphaFoldDB" id="A0A9P6QCE7"/>
<keyword evidence="1 2" id="KW-0728">SH3 domain</keyword>
<dbReference type="OrthoDB" id="19092at2759"/>
<evidence type="ECO:0000256" key="2">
    <source>
        <dbReference type="PROSITE-ProRule" id="PRU00192"/>
    </source>
</evidence>
<comment type="caution">
    <text evidence="4">The sequence shown here is derived from an EMBL/GenBank/DDBJ whole genome shotgun (WGS) entry which is preliminary data.</text>
</comment>
<evidence type="ECO:0000313" key="4">
    <source>
        <dbReference type="EMBL" id="KAG0263173.1"/>
    </source>
</evidence>
<dbReference type="PRINTS" id="PR00452">
    <property type="entry name" value="SH3DOMAIN"/>
</dbReference>
<evidence type="ECO:0000256" key="1">
    <source>
        <dbReference type="ARBA" id="ARBA00022443"/>
    </source>
</evidence>
<gene>
    <name evidence="4" type="primary">NBP2_2</name>
    <name evidence="4" type="ORF">BG011_009176</name>
</gene>
<sequence>MALVSLPLCQSQAARDTVESDTILAKKRASIHYPEDSSVAKRMSLHFGARCRSLSESWAFANPSTVAAPAQYGPSGATASTLSKAEVEDQELLQRLEKFLRREDDIEDEDIINSCRTSNEKIKRETTTESGFFHSAGPSDKEAMTCGLVVAVRDFAYAKTHPYHLGQYPPEPAYEESDIEEDEMDEYEEVEHGWVDSERVQEDRTQGQARGLYDFDAENSSELSFREGEFLWIHCRQFPGWFLGEMGGNQGLVPENYVQLL</sequence>
<protein>
    <submittedName>
        <fullName evidence="4">HOG (High osmolarity glycerol) pathway protein</fullName>
    </submittedName>
</protein>
<dbReference type="Pfam" id="PF14604">
    <property type="entry name" value="SH3_9"/>
    <property type="match status" value="1"/>
</dbReference>
<proteinExistence type="predicted"/>
<dbReference type="InterPro" id="IPR001452">
    <property type="entry name" value="SH3_domain"/>
</dbReference>
<dbReference type="InterPro" id="IPR036028">
    <property type="entry name" value="SH3-like_dom_sf"/>
</dbReference>
<evidence type="ECO:0000259" key="3">
    <source>
        <dbReference type="PROSITE" id="PS50002"/>
    </source>
</evidence>
<organism evidence="4 5">
    <name type="scientific">Mortierella polycephala</name>
    <dbReference type="NCBI Taxonomy" id="41804"/>
    <lineage>
        <taxon>Eukaryota</taxon>
        <taxon>Fungi</taxon>
        <taxon>Fungi incertae sedis</taxon>
        <taxon>Mucoromycota</taxon>
        <taxon>Mortierellomycotina</taxon>
        <taxon>Mortierellomycetes</taxon>
        <taxon>Mortierellales</taxon>
        <taxon>Mortierellaceae</taxon>
        <taxon>Mortierella</taxon>
    </lineage>
</organism>
<dbReference type="SUPFAM" id="SSF50044">
    <property type="entry name" value="SH3-domain"/>
    <property type="match status" value="1"/>
</dbReference>
<dbReference type="PANTHER" id="PTHR14167:SF116">
    <property type="entry name" value="CAP, ISOFORM AC"/>
    <property type="match status" value="1"/>
</dbReference>
<reference evidence="4" key="1">
    <citation type="journal article" date="2020" name="Fungal Divers.">
        <title>Resolving the Mortierellaceae phylogeny through synthesis of multi-gene phylogenetics and phylogenomics.</title>
        <authorList>
            <person name="Vandepol N."/>
            <person name="Liber J."/>
            <person name="Desiro A."/>
            <person name="Na H."/>
            <person name="Kennedy M."/>
            <person name="Barry K."/>
            <person name="Grigoriev I.V."/>
            <person name="Miller A.N."/>
            <person name="O'Donnell K."/>
            <person name="Stajich J.E."/>
            <person name="Bonito G."/>
        </authorList>
    </citation>
    <scope>NUCLEOTIDE SEQUENCE</scope>
    <source>
        <strain evidence="4">KOD948</strain>
    </source>
</reference>
<dbReference type="EMBL" id="JAAAJA010000080">
    <property type="protein sequence ID" value="KAG0263173.1"/>
    <property type="molecule type" value="Genomic_DNA"/>
</dbReference>
<dbReference type="SMART" id="SM00326">
    <property type="entry name" value="SH3"/>
    <property type="match status" value="1"/>
</dbReference>
<dbReference type="Gene3D" id="2.30.30.40">
    <property type="entry name" value="SH3 Domains"/>
    <property type="match status" value="1"/>
</dbReference>
<dbReference type="PROSITE" id="PS50002">
    <property type="entry name" value="SH3"/>
    <property type="match status" value="1"/>
</dbReference>